<reference evidence="2" key="1">
    <citation type="submission" date="2020-07" db="EMBL/GenBank/DDBJ databases">
        <title>The High-quality genome of the commercially important snow crab, Chionoecetes opilio.</title>
        <authorList>
            <person name="Jeong J.-H."/>
            <person name="Ryu S."/>
        </authorList>
    </citation>
    <scope>NUCLEOTIDE SEQUENCE</scope>
    <source>
        <strain evidence="2">MADBK_172401_WGS</strain>
        <tissue evidence="2">Digestive gland</tissue>
    </source>
</reference>
<comment type="caution">
    <text evidence="2">The sequence shown here is derived from an EMBL/GenBank/DDBJ whole genome shotgun (WGS) entry which is preliminary data.</text>
</comment>
<keyword evidence="3" id="KW-1185">Reference proteome</keyword>
<name>A0A8J4Y5J6_CHIOP</name>
<organism evidence="2 3">
    <name type="scientific">Chionoecetes opilio</name>
    <name type="common">Atlantic snow crab</name>
    <name type="synonym">Cancer opilio</name>
    <dbReference type="NCBI Taxonomy" id="41210"/>
    <lineage>
        <taxon>Eukaryota</taxon>
        <taxon>Metazoa</taxon>
        <taxon>Ecdysozoa</taxon>
        <taxon>Arthropoda</taxon>
        <taxon>Crustacea</taxon>
        <taxon>Multicrustacea</taxon>
        <taxon>Malacostraca</taxon>
        <taxon>Eumalacostraca</taxon>
        <taxon>Eucarida</taxon>
        <taxon>Decapoda</taxon>
        <taxon>Pleocyemata</taxon>
        <taxon>Brachyura</taxon>
        <taxon>Eubrachyura</taxon>
        <taxon>Majoidea</taxon>
        <taxon>Majidae</taxon>
        <taxon>Chionoecetes</taxon>
    </lineage>
</organism>
<feature type="region of interest" description="Disordered" evidence="1">
    <location>
        <begin position="1"/>
        <end position="50"/>
    </location>
</feature>
<proteinExistence type="predicted"/>
<evidence type="ECO:0000313" key="3">
    <source>
        <dbReference type="Proteomes" id="UP000770661"/>
    </source>
</evidence>
<protein>
    <submittedName>
        <fullName evidence="2">Uncharacterized protein</fullName>
    </submittedName>
</protein>
<dbReference type="Proteomes" id="UP000770661">
    <property type="component" value="Unassembled WGS sequence"/>
</dbReference>
<dbReference type="AlphaFoldDB" id="A0A8J4Y5J6"/>
<evidence type="ECO:0000256" key="1">
    <source>
        <dbReference type="SAM" id="MobiDB-lite"/>
    </source>
</evidence>
<sequence>MYGTSCPGEKHLSPNARGETVSTVRTATPGQKLHTGSPRLGHSTSKGRTVKGTKPIITVRRVVPSMRNPCVYRGGPIRNRAKAVSHLRGETASSSSPDTLRMVRSYFALLVMQTFLPTVVNDLVDCRAQAVSGTAKCDRAGLLAASLPRHQPSSLPATPTVRYPKEKLTVRPRLLSR</sequence>
<accession>A0A8J4Y5J6</accession>
<evidence type="ECO:0000313" key="2">
    <source>
        <dbReference type="EMBL" id="KAG0715250.1"/>
    </source>
</evidence>
<gene>
    <name evidence="2" type="ORF">GWK47_012377</name>
</gene>
<dbReference type="EMBL" id="JACEEZ010019860">
    <property type="protein sequence ID" value="KAG0715250.1"/>
    <property type="molecule type" value="Genomic_DNA"/>
</dbReference>
<feature type="compositionally biased region" description="Polar residues" evidence="1">
    <location>
        <begin position="20"/>
        <end position="29"/>
    </location>
</feature>